<dbReference type="PANTHER" id="PTHR46579:SF1">
    <property type="entry name" value="F5_8 TYPE C DOMAIN-CONTAINING PROTEIN"/>
    <property type="match status" value="1"/>
</dbReference>
<keyword evidence="2" id="KW-1185">Reference proteome</keyword>
<dbReference type="AlphaFoldDB" id="A0A9P6C7X5"/>
<sequence length="581" mass="66273">MAGHRSHFYCTVCDGYGTDNTYNTEIEQWRTRSVSETRRLAEAWRDADTLKDRNKIFAEHGVRWSELWRLPYWDPTRMLVIDSMHCILEGLVHYHCRRVLCIDAEVAGAPNPQQPSYSYPWISYNSNTFPGLSNLTDTEVQQVDQIHQLLMLPINSGNDTLTDSQLLNRLSNKNLKPLKYVSSTLSLPNSIMTAGGILAPVKTKNHFSTLLVNWRLRMPLSSPGNMEKPITMKTLQYIQHVIKTATRPSWIHSIPAYYGESSAGTIKADEWRILSTIYLPIALITLWGDNDGSSPPDSSHLLRLLDHTMALFQAVTLVVRYTMTPLRAANYRKLIKEWVDGLYSLHPHTIKHRKRPNVHAAFHLYDFLLLFGPVISWWCFPFERLIGVLQKINTNDIIGGPLEQTILRSLMRAANLRRWLRRSDCPEIIRQFKNLFDKAFSSVSPEETTPNIPLPHVSREVAHYTHNGYNYSRASTHLGNSLVLYYPMASSVMPVAGSIEKMTVSAKGVQLLIRRQAPLPAGQYDPFRRYPLFPAVTYSSTMIDGPTDKVTFEAIVSHVVRFNFSFNRAVVLNLSRVSMTG</sequence>
<dbReference type="EMBL" id="MU150781">
    <property type="protein sequence ID" value="KAF9455317.1"/>
    <property type="molecule type" value="Genomic_DNA"/>
</dbReference>
<comment type="caution">
    <text evidence="1">The sequence shown here is derived from an EMBL/GenBank/DDBJ whole genome shotgun (WGS) entry which is preliminary data.</text>
</comment>
<organism evidence="1 2">
    <name type="scientific">Collybia nuda</name>
    <dbReference type="NCBI Taxonomy" id="64659"/>
    <lineage>
        <taxon>Eukaryota</taxon>
        <taxon>Fungi</taxon>
        <taxon>Dikarya</taxon>
        <taxon>Basidiomycota</taxon>
        <taxon>Agaricomycotina</taxon>
        <taxon>Agaricomycetes</taxon>
        <taxon>Agaricomycetidae</taxon>
        <taxon>Agaricales</taxon>
        <taxon>Tricholomatineae</taxon>
        <taxon>Clitocybaceae</taxon>
        <taxon>Collybia</taxon>
    </lineage>
</organism>
<name>A0A9P6C7X5_9AGAR</name>
<evidence type="ECO:0000313" key="2">
    <source>
        <dbReference type="Proteomes" id="UP000807353"/>
    </source>
</evidence>
<evidence type="ECO:0000313" key="1">
    <source>
        <dbReference type="EMBL" id="KAF9455317.1"/>
    </source>
</evidence>
<proteinExistence type="predicted"/>
<accession>A0A9P6C7X5</accession>
<reference evidence="1" key="1">
    <citation type="submission" date="2020-11" db="EMBL/GenBank/DDBJ databases">
        <authorList>
            <consortium name="DOE Joint Genome Institute"/>
            <person name="Ahrendt S."/>
            <person name="Riley R."/>
            <person name="Andreopoulos W."/>
            <person name="Labutti K."/>
            <person name="Pangilinan J."/>
            <person name="Ruiz-Duenas F.J."/>
            <person name="Barrasa J.M."/>
            <person name="Sanchez-Garcia M."/>
            <person name="Camarero S."/>
            <person name="Miyauchi S."/>
            <person name="Serrano A."/>
            <person name="Linde D."/>
            <person name="Babiker R."/>
            <person name="Drula E."/>
            <person name="Ayuso-Fernandez I."/>
            <person name="Pacheco R."/>
            <person name="Padilla G."/>
            <person name="Ferreira P."/>
            <person name="Barriuso J."/>
            <person name="Kellner H."/>
            <person name="Castanera R."/>
            <person name="Alfaro M."/>
            <person name="Ramirez L."/>
            <person name="Pisabarro A.G."/>
            <person name="Kuo A."/>
            <person name="Tritt A."/>
            <person name="Lipzen A."/>
            <person name="He G."/>
            <person name="Yan M."/>
            <person name="Ng V."/>
            <person name="Cullen D."/>
            <person name="Martin F."/>
            <person name="Rosso M.-N."/>
            <person name="Henrissat B."/>
            <person name="Hibbett D."/>
            <person name="Martinez A.T."/>
            <person name="Grigoriev I.V."/>
        </authorList>
    </citation>
    <scope>NUCLEOTIDE SEQUENCE</scope>
    <source>
        <strain evidence="1">CBS 247.69</strain>
    </source>
</reference>
<dbReference type="PANTHER" id="PTHR46579">
    <property type="entry name" value="F5/8 TYPE C DOMAIN-CONTAINING PROTEIN-RELATED"/>
    <property type="match status" value="1"/>
</dbReference>
<protein>
    <submittedName>
        <fullName evidence="1">Uncharacterized protein</fullName>
    </submittedName>
</protein>
<dbReference type="Proteomes" id="UP000807353">
    <property type="component" value="Unassembled WGS sequence"/>
</dbReference>
<gene>
    <name evidence="1" type="ORF">BDZ94DRAFT_1327639</name>
</gene>
<dbReference type="OrthoDB" id="3247418at2759"/>